<reference evidence="2 3" key="1">
    <citation type="journal article" date="2023" name="J. Hered.">
        <title>Chromosome-level genome of the wood stork (Mycteria americana) provides insight into avian chromosome evolution.</title>
        <authorList>
            <person name="Flamio R. Jr."/>
            <person name="Ramstad K.M."/>
        </authorList>
    </citation>
    <scope>NUCLEOTIDE SEQUENCE [LARGE SCALE GENOMIC DNA]</scope>
    <source>
        <strain evidence="2">JAX WOST 10</strain>
    </source>
</reference>
<sequence length="326" mass="35866">MGSGNGAGGGEEEAASNPQREEKVSGSDDKMMGTVATPTLATGTVATPTPATGTVAEPENQPVPVSVAPIHKKKHTGKSAHLEEEEAEPINEIVTTRSLSLSELQDMQKDFSRCPGGHIVTWLLQCWDEGASSLELEGKETKQLGSPSREGGIDKAIGKGAQALSLWRRLLSGVKERYPFKEGVMCHPGKWTTMERGIQYLRELAVLEVIYDDLDNEQLSEDPDEVHNDLERWRGTNISSAIRSKRSAAQERGYSGYTPWVTLWFYLCDHTEDMRKWDGKSTSTLEARVCELQGKTITKGSSSRKIAAPVSSEQFPDRVEELIFQS</sequence>
<dbReference type="Proteomes" id="UP001333110">
    <property type="component" value="Unassembled WGS sequence"/>
</dbReference>
<dbReference type="EMBL" id="JAUNZN010000004">
    <property type="protein sequence ID" value="KAK4822055.1"/>
    <property type="molecule type" value="Genomic_DNA"/>
</dbReference>
<evidence type="ECO:0008006" key="4">
    <source>
        <dbReference type="Google" id="ProtNLM"/>
    </source>
</evidence>
<name>A0AAN7NUA0_MYCAM</name>
<protein>
    <recommendedName>
        <fullName evidence="4">Ubiquitin carboxyl-terminal hydrolase 4</fullName>
    </recommendedName>
</protein>
<evidence type="ECO:0000256" key="1">
    <source>
        <dbReference type="SAM" id="MobiDB-lite"/>
    </source>
</evidence>
<dbReference type="InterPro" id="IPR053270">
    <property type="entry name" value="Fv1_restriction_factor"/>
</dbReference>
<feature type="compositionally biased region" description="Low complexity" evidence="1">
    <location>
        <begin position="33"/>
        <end position="56"/>
    </location>
</feature>
<dbReference type="PANTHER" id="PTHR48195:SF1">
    <property type="entry name" value="RIKEN CDNA 2410002F23 GENE"/>
    <property type="match status" value="1"/>
</dbReference>
<dbReference type="GO" id="GO:0009615">
    <property type="term" value="P:response to virus"/>
    <property type="evidence" value="ECO:0007669"/>
    <property type="project" value="TreeGrafter"/>
</dbReference>
<evidence type="ECO:0000313" key="2">
    <source>
        <dbReference type="EMBL" id="KAK4822055.1"/>
    </source>
</evidence>
<dbReference type="PANTHER" id="PTHR48195">
    <property type="entry name" value="FRIEND VIRUS SUSCEPTIBILITY PROTEIN 1"/>
    <property type="match status" value="1"/>
</dbReference>
<organism evidence="2 3">
    <name type="scientific">Mycteria americana</name>
    <name type="common">Wood stork</name>
    <dbReference type="NCBI Taxonomy" id="33587"/>
    <lineage>
        <taxon>Eukaryota</taxon>
        <taxon>Metazoa</taxon>
        <taxon>Chordata</taxon>
        <taxon>Craniata</taxon>
        <taxon>Vertebrata</taxon>
        <taxon>Euteleostomi</taxon>
        <taxon>Archelosauria</taxon>
        <taxon>Archosauria</taxon>
        <taxon>Dinosauria</taxon>
        <taxon>Saurischia</taxon>
        <taxon>Theropoda</taxon>
        <taxon>Coelurosauria</taxon>
        <taxon>Aves</taxon>
        <taxon>Neognathae</taxon>
        <taxon>Neoaves</taxon>
        <taxon>Aequornithes</taxon>
        <taxon>Ciconiiformes</taxon>
        <taxon>Ciconiidae</taxon>
        <taxon>Mycteria</taxon>
    </lineage>
</organism>
<dbReference type="AlphaFoldDB" id="A0AAN7NUA0"/>
<dbReference type="GO" id="GO:0005794">
    <property type="term" value="C:Golgi apparatus"/>
    <property type="evidence" value="ECO:0007669"/>
    <property type="project" value="TreeGrafter"/>
</dbReference>
<keyword evidence="3" id="KW-1185">Reference proteome</keyword>
<proteinExistence type="predicted"/>
<accession>A0AAN7NUA0</accession>
<feature type="region of interest" description="Disordered" evidence="1">
    <location>
        <begin position="1"/>
        <end position="61"/>
    </location>
</feature>
<evidence type="ECO:0000313" key="3">
    <source>
        <dbReference type="Proteomes" id="UP001333110"/>
    </source>
</evidence>
<comment type="caution">
    <text evidence="2">The sequence shown here is derived from an EMBL/GenBank/DDBJ whole genome shotgun (WGS) entry which is preliminary data.</text>
</comment>
<gene>
    <name evidence="2" type="ORF">QYF61_008864</name>
</gene>
<feature type="compositionally biased region" description="Basic and acidic residues" evidence="1">
    <location>
        <begin position="19"/>
        <end position="31"/>
    </location>
</feature>